<evidence type="ECO:0000256" key="9">
    <source>
        <dbReference type="ARBA" id="ARBA00022958"/>
    </source>
</evidence>
<dbReference type="SUPFAM" id="SSF53613">
    <property type="entry name" value="Ribokinase-like"/>
    <property type="match status" value="1"/>
</dbReference>
<dbReference type="PANTHER" id="PTHR12592">
    <property type="entry name" value="ATP-DEPENDENT (S)-NAD(P)H-HYDRATE DEHYDRATASE FAMILY MEMBER"/>
    <property type="match status" value="1"/>
</dbReference>
<dbReference type="NCBIfam" id="TIGR00196">
    <property type="entry name" value="yjeF_cterm"/>
    <property type="match status" value="1"/>
</dbReference>
<keyword evidence="13" id="KW-0511">Multifunctional enzyme</keyword>
<keyword evidence="12 17" id="KW-0456">Lyase</keyword>
<feature type="binding site" evidence="17">
    <location>
        <begin position="415"/>
        <end position="419"/>
    </location>
    <ligand>
        <name>AMP</name>
        <dbReference type="ChEBI" id="CHEBI:456215"/>
    </ligand>
</feature>
<comment type="caution">
    <text evidence="22">The sequence shown here is derived from an EMBL/GenBank/DDBJ whole genome shotgun (WGS) entry which is preliminary data.</text>
</comment>
<name>A0A4R7CWG5_9SPHI</name>
<comment type="function">
    <text evidence="14 19">Bifunctional enzyme that catalyzes the epimerization of the S- and R-forms of NAD(P)HX and the dehydration of the S-form of NAD(P)HX at the expense of ADP, which is converted to AMP. This allows the repair of both epimers of NAD(P)HX, a damaged form of NAD(P)H that is a result of enzymatic or heat-dependent hydration.</text>
</comment>
<evidence type="ECO:0000256" key="10">
    <source>
        <dbReference type="ARBA" id="ARBA00023027"/>
    </source>
</evidence>
<feature type="domain" description="YjeF C-terminal" evidence="20">
    <location>
        <begin position="225"/>
        <end position="504"/>
    </location>
</feature>
<dbReference type="GO" id="GO:0046872">
    <property type="term" value="F:metal ion binding"/>
    <property type="evidence" value="ECO:0007669"/>
    <property type="project" value="UniProtKB-UniRule"/>
</dbReference>
<feature type="binding site" evidence="18">
    <location>
        <begin position="58"/>
        <end position="62"/>
    </location>
    <ligand>
        <name>(6S)-NADPHX</name>
        <dbReference type="ChEBI" id="CHEBI:64076"/>
    </ligand>
</feature>
<comment type="caution">
    <text evidence="18">Lacks conserved residue(s) required for the propagation of feature annotation.</text>
</comment>
<comment type="catalytic activity">
    <reaction evidence="2 18 19">
        <text>(6R)-NADPHX = (6S)-NADPHX</text>
        <dbReference type="Rhea" id="RHEA:32227"/>
        <dbReference type="ChEBI" id="CHEBI:64076"/>
        <dbReference type="ChEBI" id="CHEBI:64077"/>
        <dbReference type="EC" id="5.1.99.6"/>
    </reaction>
</comment>
<dbReference type="RefSeq" id="WP_166637848.1">
    <property type="nucleotide sequence ID" value="NZ_SNZV01000006.1"/>
</dbReference>
<dbReference type="PROSITE" id="PS51383">
    <property type="entry name" value="YJEF_C_3"/>
    <property type="match status" value="1"/>
</dbReference>
<feature type="binding site" evidence="17">
    <location>
        <position position="260"/>
    </location>
    <ligand>
        <name>(6S)-NADPHX</name>
        <dbReference type="ChEBI" id="CHEBI:64076"/>
    </ligand>
</feature>
<evidence type="ECO:0000256" key="1">
    <source>
        <dbReference type="ARBA" id="ARBA00000013"/>
    </source>
</evidence>
<dbReference type="InterPro" id="IPR000631">
    <property type="entry name" value="CARKD"/>
</dbReference>
<keyword evidence="5 18" id="KW-0479">Metal-binding</keyword>
<dbReference type="InterPro" id="IPR030677">
    <property type="entry name" value="Nnr"/>
</dbReference>
<comment type="similarity">
    <text evidence="17">Belongs to the NnrD/CARKD family.</text>
</comment>
<evidence type="ECO:0000256" key="4">
    <source>
        <dbReference type="ARBA" id="ARBA00009524"/>
    </source>
</evidence>
<keyword evidence="7 17" id="KW-0067">ATP-binding</keyword>
<reference evidence="22 23" key="1">
    <citation type="submission" date="2019-03" db="EMBL/GenBank/DDBJ databases">
        <title>Genomic Encyclopedia of Type Strains, Phase III (KMG-III): the genomes of soil and plant-associated and newly described type strains.</title>
        <authorList>
            <person name="Whitman W."/>
        </authorList>
    </citation>
    <scope>NUCLEOTIDE SEQUENCE [LARGE SCALE GENOMIC DNA]</scope>
    <source>
        <strain evidence="22 23">CGMCC 1.12801</strain>
    </source>
</reference>
<dbReference type="EC" id="5.1.99.6" evidence="19"/>
<evidence type="ECO:0000256" key="5">
    <source>
        <dbReference type="ARBA" id="ARBA00022723"/>
    </source>
</evidence>
<dbReference type="Gene3D" id="3.40.1190.20">
    <property type="match status" value="1"/>
</dbReference>
<protein>
    <recommendedName>
        <fullName evidence="19">Bifunctional NAD(P)H-hydrate repair enzyme</fullName>
    </recommendedName>
    <alternativeName>
        <fullName evidence="19">Nicotinamide nucleotide repair protein</fullName>
    </alternativeName>
    <domain>
        <recommendedName>
            <fullName evidence="19">ADP-dependent (S)-NAD(P)H-hydrate dehydratase</fullName>
            <ecNumber evidence="19">4.2.1.136</ecNumber>
        </recommendedName>
        <alternativeName>
            <fullName evidence="19">ADP-dependent NAD(P)HX dehydratase</fullName>
        </alternativeName>
    </domain>
    <domain>
        <recommendedName>
            <fullName evidence="19">NAD(P)H-hydrate epimerase</fullName>
            <ecNumber evidence="19">5.1.99.6</ecNumber>
        </recommendedName>
    </domain>
</protein>
<comment type="cofactor">
    <cofactor evidence="18 19">
        <name>K(+)</name>
        <dbReference type="ChEBI" id="CHEBI:29103"/>
    </cofactor>
    <text evidence="18 19">Binds 1 potassium ion per subunit.</text>
</comment>
<dbReference type="CDD" id="cd01171">
    <property type="entry name" value="YXKO-related"/>
    <property type="match status" value="1"/>
</dbReference>
<comment type="function">
    <text evidence="17">Catalyzes the dehydration of the S-form of NAD(P)HX at the expense of ADP, which is converted to AMP. Together with NAD(P)HX epimerase, which catalyzes the epimerization of the S- and R-forms, the enzyme allows the repair of both epimers of NAD(P)HX, a damaged form of NAD(P)H that is a result of enzymatic or heat-dependent hydration.</text>
</comment>
<dbReference type="HAMAP" id="MF_01966">
    <property type="entry name" value="NADHX_epimerase"/>
    <property type="match status" value="1"/>
</dbReference>
<comment type="catalytic activity">
    <reaction evidence="1 18 19">
        <text>(6R)-NADHX = (6S)-NADHX</text>
        <dbReference type="Rhea" id="RHEA:32215"/>
        <dbReference type="ChEBI" id="CHEBI:64074"/>
        <dbReference type="ChEBI" id="CHEBI:64075"/>
        <dbReference type="EC" id="5.1.99.6"/>
    </reaction>
</comment>
<evidence type="ECO:0000256" key="15">
    <source>
        <dbReference type="ARBA" id="ARBA00048238"/>
    </source>
</evidence>
<evidence type="ECO:0000313" key="23">
    <source>
        <dbReference type="Proteomes" id="UP000294752"/>
    </source>
</evidence>
<keyword evidence="22" id="KW-0418">Kinase</keyword>
<evidence type="ECO:0000256" key="7">
    <source>
        <dbReference type="ARBA" id="ARBA00022840"/>
    </source>
</evidence>
<evidence type="ECO:0000256" key="12">
    <source>
        <dbReference type="ARBA" id="ARBA00023239"/>
    </source>
</evidence>
<comment type="similarity">
    <text evidence="3 19">In the N-terminal section; belongs to the NnrE/AIBP family.</text>
</comment>
<evidence type="ECO:0000313" key="22">
    <source>
        <dbReference type="EMBL" id="TDS12182.1"/>
    </source>
</evidence>
<evidence type="ECO:0000256" key="3">
    <source>
        <dbReference type="ARBA" id="ARBA00006001"/>
    </source>
</evidence>
<feature type="binding site" evidence="18">
    <location>
        <begin position="128"/>
        <end position="134"/>
    </location>
    <ligand>
        <name>(6S)-NADPHX</name>
        <dbReference type="ChEBI" id="CHEBI:64076"/>
    </ligand>
</feature>
<dbReference type="NCBIfam" id="TIGR00197">
    <property type="entry name" value="yjeF_nterm"/>
    <property type="match status" value="1"/>
</dbReference>
<feature type="binding site" evidence="17">
    <location>
        <position position="380"/>
    </location>
    <ligand>
        <name>(6S)-NADPHX</name>
        <dbReference type="ChEBI" id="CHEBI:64076"/>
    </ligand>
</feature>
<dbReference type="EC" id="4.2.1.136" evidence="19"/>
<sequence>MKILSATDIRQLEQTTEIQQQLPDAALMERAGRLLFSELQNVLGECQCKAEILCGFGNNGGDGLVLGRLLHEAGHDVTVYLLEQHSYSKDNFINQERLRKSGVEIVSITKESTLHFSEKSIVLDALFGYGLSRLLDLSWEPLIRQINEAPNRVFAIDIPSGLLADEHTPEDAIVVKADRTYTLAFVKLPLLLPAYGSITGDFVVLDIGLDQDALSHSQTNTFYTTLADAKEIVKPLHKFSHKGTFGHGVLAGGSYGSIGAVVLASRAALKTGCGLVSSYVPQCGYEIIQSTVPEALVKTDAAERAISTFIPDILQTKSIAVGMGMGTAQESQHALQQLLTDLQELEHPPKLLLDADALNILSLHKEWLALLPPYTILTPHPGELQRLIGGWKDDFDKLEKAADWSAKYQQILVIKGANSVIIFPDGQLHFNSTGNPGMATGGAGDVLSGIIGSLLAQDYTPGEAAVLGVFLHGLAGDCAAKKIHPKSITATDIIENLSDAWRHLFP</sequence>
<dbReference type="GO" id="GO:0016301">
    <property type="term" value="F:kinase activity"/>
    <property type="evidence" value="ECO:0007669"/>
    <property type="project" value="UniProtKB-KW"/>
</dbReference>
<keyword evidence="11 18" id="KW-0413">Isomerase</keyword>
<comment type="catalytic activity">
    <reaction evidence="16 17 19">
        <text>(6S)-NADPHX + ADP = AMP + phosphate + NADPH + H(+)</text>
        <dbReference type="Rhea" id="RHEA:32235"/>
        <dbReference type="ChEBI" id="CHEBI:15378"/>
        <dbReference type="ChEBI" id="CHEBI:43474"/>
        <dbReference type="ChEBI" id="CHEBI:57783"/>
        <dbReference type="ChEBI" id="CHEBI:64076"/>
        <dbReference type="ChEBI" id="CHEBI:456215"/>
        <dbReference type="ChEBI" id="CHEBI:456216"/>
        <dbReference type="EC" id="4.2.1.136"/>
    </reaction>
</comment>
<dbReference type="Proteomes" id="UP000294752">
    <property type="component" value="Unassembled WGS sequence"/>
</dbReference>
<evidence type="ECO:0000256" key="6">
    <source>
        <dbReference type="ARBA" id="ARBA00022741"/>
    </source>
</evidence>
<comment type="similarity">
    <text evidence="18">Belongs to the NnrE/AIBP family.</text>
</comment>
<dbReference type="Pfam" id="PF01256">
    <property type="entry name" value="Carb_kinase"/>
    <property type="match status" value="1"/>
</dbReference>
<dbReference type="PROSITE" id="PS01050">
    <property type="entry name" value="YJEF_C_2"/>
    <property type="match status" value="1"/>
</dbReference>
<dbReference type="InterPro" id="IPR004443">
    <property type="entry name" value="YjeF_N_dom"/>
</dbReference>
<dbReference type="GO" id="GO:0052855">
    <property type="term" value="F:ADP-dependent NAD(P)H-hydrate dehydratase activity"/>
    <property type="evidence" value="ECO:0007669"/>
    <property type="project" value="UniProtKB-UniRule"/>
</dbReference>
<dbReference type="SUPFAM" id="SSF64153">
    <property type="entry name" value="YjeF N-terminal domain-like"/>
    <property type="match status" value="1"/>
</dbReference>
<evidence type="ECO:0000259" key="21">
    <source>
        <dbReference type="PROSITE" id="PS51385"/>
    </source>
</evidence>
<evidence type="ECO:0000256" key="19">
    <source>
        <dbReference type="PIRNR" id="PIRNR017184"/>
    </source>
</evidence>
<keyword evidence="22" id="KW-0808">Transferase</keyword>
<evidence type="ECO:0000256" key="11">
    <source>
        <dbReference type="ARBA" id="ARBA00023235"/>
    </source>
</evidence>
<evidence type="ECO:0000256" key="16">
    <source>
        <dbReference type="ARBA" id="ARBA00049209"/>
    </source>
</evidence>
<feature type="binding site" evidence="17">
    <location>
        <position position="324"/>
    </location>
    <ligand>
        <name>(6S)-NADPHX</name>
        <dbReference type="ChEBI" id="CHEBI:64076"/>
    </ligand>
</feature>
<feature type="domain" description="YjeF N-terminal" evidence="21">
    <location>
        <begin position="9"/>
        <end position="215"/>
    </location>
</feature>
<organism evidence="22 23">
    <name type="scientific">Sphingobacterium paludis</name>
    <dbReference type="NCBI Taxonomy" id="1476465"/>
    <lineage>
        <taxon>Bacteria</taxon>
        <taxon>Pseudomonadati</taxon>
        <taxon>Bacteroidota</taxon>
        <taxon>Sphingobacteriia</taxon>
        <taxon>Sphingobacteriales</taxon>
        <taxon>Sphingobacteriaceae</taxon>
        <taxon>Sphingobacterium</taxon>
    </lineage>
</organism>
<comment type="similarity">
    <text evidence="4 19">In the C-terminal section; belongs to the NnrD/CARKD family.</text>
</comment>
<comment type="function">
    <text evidence="18">Catalyzes the epimerization of the S- and R-forms of NAD(P)HX, a damaged form of NAD(P)H that is a result of enzymatic or heat-dependent hydration. This is a prerequisite for the S-specific NAD(P)H-hydrate dehydratase to allow the repair of both epimers of NAD(P)HX.</text>
</comment>
<dbReference type="AlphaFoldDB" id="A0A4R7CWG5"/>
<keyword evidence="6 17" id="KW-0547">Nucleotide-binding</keyword>
<feature type="binding site" evidence="18">
    <location>
        <position position="124"/>
    </location>
    <ligand>
        <name>K(+)</name>
        <dbReference type="ChEBI" id="CHEBI:29103"/>
    </ligand>
</feature>
<feature type="binding site" evidence="17">
    <location>
        <position position="444"/>
    </location>
    <ligand>
        <name>AMP</name>
        <dbReference type="ChEBI" id="CHEBI:456215"/>
    </ligand>
</feature>
<keyword evidence="10 17" id="KW-0520">NAD</keyword>
<comment type="cofactor">
    <cofactor evidence="17">
        <name>Mg(2+)</name>
        <dbReference type="ChEBI" id="CHEBI:18420"/>
    </cofactor>
</comment>
<dbReference type="PIRSF" id="PIRSF017184">
    <property type="entry name" value="Nnr"/>
    <property type="match status" value="1"/>
</dbReference>
<evidence type="ECO:0000256" key="13">
    <source>
        <dbReference type="ARBA" id="ARBA00023268"/>
    </source>
</evidence>
<proteinExistence type="inferred from homology"/>
<comment type="subunit">
    <text evidence="17">Homotetramer.</text>
</comment>
<evidence type="ECO:0000256" key="8">
    <source>
        <dbReference type="ARBA" id="ARBA00022857"/>
    </source>
</evidence>
<keyword evidence="9 18" id="KW-0630">Potassium</keyword>
<dbReference type="HAMAP" id="MF_01965">
    <property type="entry name" value="NADHX_dehydratase"/>
    <property type="match status" value="1"/>
</dbReference>
<evidence type="ECO:0000259" key="20">
    <source>
        <dbReference type="PROSITE" id="PS51383"/>
    </source>
</evidence>
<dbReference type="GO" id="GO:0046496">
    <property type="term" value="P:nicotinamide nucleotide metabolic process"/>
    <property type="evidence" value="ECO:0007669"/>
    <property type="project" value="UniProtKB-UniRule"/>
</dbReference>
<dbReference type="GO" id="GO:0005524">
    <property type="term" value="F:ATP binding"/>
    <property type="evidence" value="ECO:0007669"/>
    <property type="project" value="UniProtKB-UniRule"/>
</dbReference>
<dbReference type="InterPro" id="IPR017953">
    <property type="entry name" value="Carbohydrate_kinase_pred_CS"/>
</dbReference>
<dbReference type="GO" id="GO:0110051">
    <property type="term" value="P:metabolite repair"/>
    <property type="evidence" value="ECO:0007669"/>
    <property type="project" value="TreeGrafter"/>
</dbReference>
<evidence type="ECO:0000256" key="14">
    <source>
        <dbReference type="ARBA" id="ARBA00025153"/>
    </source>
</evidence>
<dbReference type="InterPro" id="IPR036652">
    <property type="entry name" value="YjeF_N_dom_sf"/>
</dbReference>
<keyword evidence="8 17" id="KW-0521">NADP</keyword>
<dbReference type="Gene3D" id="3.40.50.10260">
    <property type="entry name" value="YjeF N-terminal domain"/>
    <property type="match status" value="1"/>
</dbReference>
<feature type="binding site" evidence="18">
    <location>
        <position position="59"/>
    </location>
    <ligand>
        <name>K(+)</name>
        <dbReference type="ChEBI" id="CHEBI:29103"/>
    </ligand>
</feature>
<comment type="catalytic activity">
    <reaction evidence="15 17 19">
        <text>(6S)-NADHX + ADP = AMP + phosphate + NADH + H(+)</text>
        <dbReference type="Rhea" id="RHEA:32223"/>
        <dbReference type="ChEBI" id="CHEBI:15378"/>
        <dbReference type="ChEBI" id="CHEBI:43474"/>
        <dbReference type="ChEBI" id="CHEBI:57945"/>
        <dbReference type="ChEBI" id="CHEBI:64074"/>
        <dbReference type="ChEBI" id="CHEBI:456215"/>
        <dbReference type="ChEBI" id="CHEBI:456216"/>
        <dbReference type="EC" id="4.2.1.136"/>
    </reaction>
</comment>
<dbReference type="PROSITE" id="PS51385">
    <property type="entry name" value="YJEF_N"/>
    <property type="match status" value="1"/>
</dbReference>
<dbReference type="Pfam" id="PF03853">
    <property type="entry name" value="YjeF_N"/>
    <property type="match status" value="1"/>
</dbReference>
<feature type="binding site" evidence="18">
    <location>
        <position position="160"/>
    </location>
    <ligand>
        <name>K(+)</name>
        <dbReference type="ChEBI" id="CHEBI:29103"/>
    </ligand>
</feature>
<evidence type="ECO:0000256" key="2">
    <source>
        <dbReference type="ARBA" id="ARBA00000909"/>
    </source>
</evidence>
<evidence type="ECO:0000256" key="17">
    <source>
        <dbReference type="HAMAP-Rule" id="MF_01965"/>
    </source>
</evidence>
<dbReference type="PANTHER" id="PTHR12592:SF0">
    <property type="entry name" value="ATP-DEPENDENT (S)-NAD(P)H-HYDRATE DEHYDRATASE"/>
    <property type="match status" value="1"/>
</dbReference>
<accession>A0A4R7CWG5</accession>
<gene>
    <name evidence="18" type="primary">nnrE</name>
    <name evidence="17" type="synonym">nnrD</name>
    <name evidence="22" type="ORF">B0I21_10637</name>
</gene>
<dbReference type="EMBL" id="SNZV01000006">
    <property type="protein sequence ID" value="TDS12182.1"/>
    <property type="molecule type" value="Genomic_DNA"/>
</dbReference>
<feature type="binding site" evidence="17">
    <location>
        <position position="445"/>
    </location>
    <ligand>
        <name>(6S)-NADPHX</name>
        <dbReference type="ChEBI" id="CHEBI:64076"/>
    </ligand>
</feature>
<evidence type="ECO:0000256" key="18">
    <source>
        <dbReference type="HAMAP-Rule" id="MF_01966"/>
    </source>
</evidence>
<dbReference type="InterPro" id="IPR029056">
    <property type="entry name" value="Ribokinase-like"/>
</dbReference>
<feature type="binding site" evidence="18">
    <location>
        <position position="157"/>
    </location>
    <ligand>
        <name>(6S)-NADPHX</name>
        <dbReference type="ChEBI" id="CHEBI:64076"/>
    </ligand>
</feature>
<dbReference type="GO" id="GO:0052856">
    <property type="term" value="F:NAD(P)HX epimerase activity"/>
    <property type="evidence" value="ECO:0007669"/>
    <property type="project" value="UniProtKB-UniRule"/>
</dbReference>
<keyword evidence="23" id="KW-1185">Reference proteome</keyword>